<organism evidence="1 2">
    <name type="scientific">Scylla paramamosain</name>
    <name type="common">Mud crab</name>
    <dbReference type="NCBI Taxonomy" id="85552"/>
    <lineage>
        <taxon>Eukaryota</taxon>
        <taxon>Metazoa</taxon>
        <taxon>Ecdysozoa</taxon>
        <taxon>Arthropoda</taxon>
        <taxon>Crustacea</taxon>
        <taxon>Multicrustacea</taxon>
        <taxon>Malacostraca</taxon>
        <taxon>Eumalacostraca</taxon>
        <taxon>Eucarida</taxon>
        <taxon>Decapoda</taxon>
        <taxon>Pleocyemata</taxon>
        <taxon>Brachyura</taxon>
        <taxon>Eubrachyura</taxon>
        <taxon>Portunoidea</taxon>
        <taxon>Portunidae</taxon>
        <taxon>Portuninae</taxon>
        <taxon>Scylla</taxon>
    </lineage>
</organism>
<sequence>MCSEMTRFVREKGRGSRVMKGSLRWAVLGSGGEGYRGCQVRAHFDLQTRRAERGINTVAKVSAARSHPGGHTVCTDRMVLAGRDL</sequence>
<proteinExistence type="predicted"/>
<reference evidence="1 2" key="1">
    <citation type="submission" date="2023-03" db="EMBL/GenBank/DDBJ databases">
        <title>High-quality genome of Scylla paramamosain provides insights in environmental adaptation.</title>
        <authorList>
            <person name="Zhang L."/>
        </authorList>
    </citation>
    <scope>NUCLEOTIDE SEQUENCE [LARGE SCALE GENOMIC DNA]</scope>
    <source>
        <strain evidence="1">LZ_2023a</strain>
        <tissue evidence="1">Muscle</tissue>
    </source>
</reference>
<dbReference type="EMBL" id="JARAKH010000038">
    <property type="protein sequence ID" value="KAK8383134.1"/>
    <property type="molecule type" value="Genomic_DNA"/>
</dbReference>
<protein>
    <submittedName>
        <fullName evidence="1">Uncharacterized protein</fullName>
    </submittedName>
</protein>
<dbReference type="EMBL" id="JARAKH010000038">
    <property type="protein sequence ID" value="KAK8383135.1"/>
    <property type="molecule type" value="Genomic_DNA"/>
</dbReference>
<evidence type="ECO:0000313" key="1">
    <source>
        <dbReference type="EMBL" id="KAK8383134.1"/>
    </source>
</evidence>
<dbReference type="AlphaFoldDB" id="A0AAW0T681"/>
<dbReference type="Proteomes" id="UP001487740">
    <property type="component" value="Unassembled WGS sequence"/>
</dbReference>
<keyword evidence="2" id="KW-1185">Reference proteome</keyword>
<name>A0AAW0T681_SCYPA</name>
<evidence type="ECO:0000313" key="2">
    <source>
        <dbReference type="Proteomes" id="UP001487740"/>
    </source>
</evidence>
<gene>
    <name evidence="1" type="ORF">O3P69_011574</name>
</gene>
<comment type="caution">
    <text evidence="1">The sequence shown here is derived from an EMBL/GenBank/DDBJ whole genome shotgun (WGS) entry which is preliminary data.</text>
</comment>
<accession>A0AAW0T681</accession>